<evidence type="ECO:0000313" key="4">
    <source>
        <dbReference type="Proteomes" id="UP000297604"/>
    </source>
</evidence>
<evidence type="ECO:0000256" key="2">
    <source>
        <dbReference type="SAM" id="Phobius"/>
    </source>
</evidence>
<feature type="transmembrane region" description="Helical" evidence="2">
    <location>
        <begin position="51"/>
        <end position="73"/>
    </location>
</feature>
<keyword evidence="2" id="KW-0472">Membrane</keyword>
<accession>A0ABY2IKK2</accession>
<dbReference type="RefSeq" id="WP_134562273.1">
    <property type="nucleotide sequence ID" value="NZ_SOFS01000046.1"/>
</dbReference>
<keyword evidence="2" id="KW-1133">Transmembrane helix</keyword>
<protein>
    <submittedName>
        <fullName evidence="3">Uncharacterized protein</fullName>
    </submittedName>
</protein>
<evidence type="ECO:0000313" key="3">
    <source>
        <dbReference type="EMBL" id="TFC16535.1"/>
    </source>
</evidence>
<name>A0ABY2IKK2_9MICO</name>
<reference evidence="3 4" key="1">
    <citation type="submission" date="2019-03" db="EMBL/GenBank/DDBJ databases">
        <title>Genomics of glacier-inhabiting Cryobacterium strains.</title>
        <authorList>
            <person name="Liu Q."/>
            <person name="Xin Y.-H."/>
        </authorList>
    </citation>
    <scope>NUCLEOTIDE SEQUENCE [LARGE SCALE GENOMIC DNA]</scope>
    <source>
        <strain evidence="3 4">MDB1-5</strain>
    </source>
</reference>
<keyword evidence="4" id="KW-1185">Reference proteome</keyword>
<comment type="caution">
    <text evidence="3">The sequence shown here is derived from an EMBL/GenBank/DDBJ whole genome shotgun (WGS) entry which is preliminary data.</text>
</comment>
<keyword evidence="2" id="KW-0812">Transmembrane</keyword>
<dbReference type="InterPro" id="IPR029044">
    <property type="entry name" value="Nucleotide-diphossugar_trans"/>
</dbReference>
<sequence length="546" mass="58233">MHTKFPASLTRKRFAARTVPPAAPLASTAPSDARIAPPAARASRRGVPEIAYGRAAIFTVVVGWAALLAVVILRQTGIDGAPWSVLDRALSVAGATLCAIALLCYLAARQGALIRLNEHVRVPRRELERHFAARQEALTVLVAGGDGAGARTGSHALRASLWSAALQEYPTLRVVLLLDASSEPSAQAEALMIVRRLTDALAEPRARFEDALFVLELELAWGHDATDAHEVAEDLIDGLAADYRWAVAWLARQRLDEAVTDPSSAIFSTHTLGGPAADFARIAADLDRAISEHIPQTPERMLRLQRRLAWTFSAELEIFDGSLAGYVDQIGNTATATGDVAETDYLLTLGPDAQLLSDYCLRSIYFLDEPEHRGVAVVQTPSFPQGGQCTGRFFPGIRSLLHRSASRYGASFWVGSTALIRTSALGDFRGGRPGGVAALPAEADAPRGLAMPARAGSGPASPASPSAPGSVSAVDLGVRGWTLANFPERLSFSPAAPGFGSVIVQHRRPLLGDAVLLPRIWRQLRREFGAGRSAGGSGRSPRWTPR</sequence>
<evidence type="ECO:0000256" key="1">
    <source>
        <dbReference type="SAM" id="MobiDB-lite"/>
    </source>
</evidence>
<organism evidence="3 4">
    <name type="scientific">Cryobacterium glucosi</name>
    <dbReference type="NCBI Taxonomy" id="1259175"/>
    <lineage>
        <taxon>Bacteria</taxon>
        <taxon>Bacillati</taxon>
        <taxon>Actinomycetota</taxon>
        <taxon>Actinomycetes</taxon>
        <taxon>Micrococcales</taxon>
        <taxon>Microbacteriaceae</taxon>
        <taxon>Cryobacterium</taxon>
    </lineage>
</organism>
<feature type="transmembrane region" description="Helical" evidence="2">
    <location>
        <begin position="85"/>
        <end position="108"/>
    </location>
</feature>
<gene>
    <name evidence="3" type="ORF">E3O46_17940</name>
</gene>
<dbReference type="Gene3D" id="3.90.550.10">
    <property type="entry name" value="Spore Coat Polysaccharide Biosynthesis Protein SpsA, Chain A"/>
    <property type="match status" value="1"/>
</dbReference>
<proteinExistence type="predicted"/>
<dbReference type="Proteomes" id="UP000297604">
    <property type="component" value="Unassembled WGS sequence"/>
</dbReference>
<feature type="region of interest" description="Disordered" evidence="1">
    <location>
        <begin position="449"/>
        <end position="469"/>
    </location>
</feature>
<dbReference type="EMBL" id="SOFS01000046">
    <property type="protein sequence ID" value="TFC16535.1"/>
    <property type="molecule type" value="Genomic_DNA"/>
</dbReference>
<feature type="compositionally biased region" description="Low complexity" evidence="1">
    <location>
        <begin position="452"/>
        <end position="469"/>
    </location>
</feature>